<comment type="function">
    <text evidence="9">The M ring may be actively involved in energy transduction.</text>
</comment>
<keyword evidence="4" id="KW-1003">Cell membrane</keyword>
<feature type="region of interest" description="Disordered" evidence="10">
    <location>
        <begin position="293"/>
        <end position="316"/>
    </location>
</feature>
<comment type="similarity">
    <text evidence="3 9">Belongs to the FliF family.</text>
</comment>
<evidence type="ECO:0000256" key="6">
    <source>
        <dbReference type="ARBA" id="ARBA00022989"/>
    </source>
</evidence>
<feature type="domain" description="Flagellar M-ring C-terminal" evidence="13">
    <location>
        <begin position="254"/>
        <end position="402"/>
    </location>
</feature>
<evidence type="ECO:0000256" key="9">
    <source>
        <dbReference type="PIRNR" id="PIRNR004862"/>
    </source>
</evidence>
<keyword evidence="8 9" id="KW-0975">Bacterial flagellum</keyword>
<dbReference type="Gene3D" id="3.30.300.30">
    <property type="match status" value="1"/>
</dbReference>
<dbReference type="NCBIfam" id="TIGR00206">
    <property type="entry name" value="fliF"/>
    <property type="match status" value="1"/>
</dbReference>
<dbReference type="PIRSF" id="PIRSF004862">
    <property type="entry name" value="FliF"/>
    <property type="match status" value="1"/>
</dbReference>
<dbReference type="EMBL" id="BAABIL010000061">
    <property type="protein sequence ID" value="GAA4965607.1"/>
    <property type="molecule type" value="Genomic_DNA"/>
</dbReference>
<feature type="transmembrane region" description="Helical" evidence="11">
    <location>
        <begin position="426"/>
        <end position="448"/>
    </location>
</feature>
<evidence type="ECO:0000259" key="13">
    <source>
        <dbReference type="Pfam" id="PF08345"/>
    </source>
</evidence>
<evidence type="ECO:0000256" key="7">
    <source>
        <dbReference type="ARBA" id="ARBA00023136"/>
    </source>
</evidence>
<keyword evidence="6 11" id="KW-1133">Transmembrane helix</keyword>
<sequence>MATSTRGPANVVEGAKRFISGFAEFTAGQKAVVIAVVVALIGGGVVFSRWAATPSYAPMFSNLSTADASAIVEQLKASGTPYELADGGTSISVPQADVYETRLAMAKEGLPAESTSGPTMLEESSVTTSEFMEQKKYQQALAAELANTIESIDGVDNAIVNLAIPEEDVFIDEQEPTTASVLVGLDPGETLSDDQVSSIVNLVAGGVEGMDKKNVSVVDDEGNTLSVDGANTGAQQDEARDYNTLASTELQTMLEGIYGKGNVKATVNATLNFDEKTQTDRVYTYPNELPAQASTTSEETYTGGAGTAASGVLGPDNIQTPAEDGSTSGYTKKSATVDNPINQTDTVTRQAPGKVERMSVAVVLNSTKAGAADVNQVTQMVNAAVGIQAARGDAVSVIKTPFDSSAATATEAALAEAEATEQRETLVGYAKTAALALIVLVMLAVVLLSFRRRKVKTVDVLDVNDLPINVGDITAETAPVDEAAAAVEAHKPLALVGAPVDPALEAAAARRDEVVELVSRQPQEVAELLRGWLADRRS</sequence>
<dbReference type="InterPro" id="IPR043427">
    <property type="entry name" value="YscJ/FliF"/>
</dbReference>
<comment type="caution">
    <text evidence="14">The sequence shown here is derived from an EMBL/GenBank/DDBJ whole genome shotgun (WGS) entry which is preliminary data.</text>
</comment>
<evidence type="ECO:0000259" key="12">
    <source>
        <dbReference type="Pfam" id="PF01514"/>
    </source>
</evidence>
<evidence type="ECO:0000256" key="8">
    <source>
        <dbReference type="ARBA" id="ARBA00023143"/>
    </source>
</evidence>
<proteinExistence type="inferred from homology"/>
<dbReference type="InterPro" id="IPR045851">
    <property type="entry name" value="AMP-bd_C_sf"/>
</dbReference>
<dbReference type="Pfam" id="PF08345">
    <property type="entry name" value="YscJ_FliF_C"/>
    <property type="match status" value="1"/>
</dbReference>
<accession>A0ABP9HAG6</accession>
<protein>
    <recommendedName>
        <fullName evidence="9">Flagellar M-ring protein</fullName>
    </recommendedName>
</protein>
<dbReference type="PRINTS" id="PR01009">
    <property type="entry name" value="FLGMRINGFLIF"/>
</dbReference>
<dbReference type="InterPro" id="IPR000067">
    <property type="entry name" value="FlgMring_FliF"/>
</dbReference>
<evidence type="ECO:0000256" key="2">
    <source>
        <dbReference type="ARBA" id="ARBA00004651"/>
    </source>
</evidence>
<evidence type="ECO:0000256" key="5">
    <source>
        <dbReference type="ARBA" id="ARBA00022692"/>
    </source>
</evidence>
<evidence type="ECO:0000256" key="4">
    <source>
        <dbReference type="ARBA" id="ARBA00022475"/>
    </source>
</evidence>
<dbReference type="InterPro" id="IPR006182">
    <property type="entry name" value="FliF_N_dom"/>
</dbReference>
<evidence type="ECO:0000256" key="10">
    <source>
        <dbReference type="SAM" id="MobiDB-lite"/>
    </source>
</evidence>
<feature type="compositionally biased region" description="Low complexity" evidence="10">
    <location>
        <begin position="293"/>
        <end position="311"/>
    </location>
</feature>
<dbReference type="InterPro" id="IPR013556">
    <property type="entry name" value="Flag_M-ring_C"/>
</dbReference>
<dbReference type="Proteomes" id="UP001501195">
    <property type="component" value="Unassembled WGS sequence"/>
</dbReference>
<name>A0ABP9HAG6_9ACTN</name>
<evidence type="ECO:0000256" key="3">
    <source>
        <dbReference type="ARBA" id="ARBA00007971"/>
    </source>
</evidence>
<keyword evidence="5 11" id="KW-0812">Transmembrane</keyword>
<dbReference type="PANTHER" id="PTHR30046:SF0">
    <property type="entry name" value="FLAGELLAR M-RING PROTEIN"/>
    <property type="match status" value="1"/>
</dbReference>
<evidence type="ECO:0000256" key="1">
    <source>
        <dbReference type="ARBA" id="ARBA00004117"/>
    </source>
</evidence>
<reference evidence="15" key="1">
    <citation type="journal article" date="2019" name="Int. J. Syst. Evol. Microbiol.">
        <title>The Global Catalogue of Microorganisms (GCM) 10K type strain sequencing project: providing services to taxonomists for standard genome sequencing and annotation.</title>
        <authorList>
            <consortium name="The Broad Institute Genomics Platform"/>
            <consortium name="The Broad Institute Genome Sequencing Center for Infectious Disease"/>
            <person name="Wu L."/>
            <person name="Ma J."/>
        </authorList>
    </citation>
    <scope>NUCLEOTIDE SEQUENCE [LARGE SCALE GENOMIC DNA]</scope>
    <source>
        <strain evidence="15">JCM 18126</strain>
    </source>
</reference>
<dbReference type="RefSeq" id="WP_345710837.1">
    <property type="nucleotide sequence ID" value="NZ_BAABIL010000061.1"/>
</dbReference>
<feature type="transmembrane region" description="Helical" evidence="11">
    <location>
        <begin position="31"/>
        <end position="52"/>
    </location>
</feature>
<feature type="domain" description="Flagellar M-ring N-terminal" evidence="12">
    <location>
        <begin position="52"/>
        <end position="226"/>
    </location>
</feature>
<evidence type="ECO:0000256" key="11">
    <source>
        <dbReference type="SAM" id="Phobius"/>
    </source>
</evidence>
<keyword evidence="7 11" id="KW-0472">Membrane</keyword>
<evidence type="ECO:0000313" key="15">
    <source>
        <dbReference type="Proteomes" id="UP001501195"/>
    </source>
</evidence>
<evidence type="ECO:0000313" key="14">
    <source>
        <dbReference type="EMBL" id="GAA4965607.1"/>
    </source>
</evidence>
<dbReference type="Pfam" id="PF01514">
    <property type="entry name" value="YscJ_FliF"/>
    <property type="match status" value="1"/>
</dbReference>
<comment type="subcellular location">
    <subcellularLocation>
        <location evidence="1 9">Bacterial flagellum basal body</location>
    </subcellularLocation>
    <subcellularLocation>
        <location evidence="2">Cell membrane</location>
        <topology evidence="2">Multi-pass membrane protein</topology>
    </subcellularLocation>
</comment>
<dbReference type="PANTHER" id="PTHR30046">
    <property type="entry name" value="FLAGELLAR M-RING PROTEIN"/>
    <property type="match status" value="1"/>
</dbReference>
<keyword evidence="15" id="KW-1185">Reference proteome</keyword>
<gene>
    <name evidence="14" type="ORF">GCM10023225_05900</name>
</gene>
<organism evidence="14 15">
    <name type="scientific">Kineococcus glutinatus</name>
    <dbReference type="NCBI Taxonomy" id="1070872"/>
    <lineage>
        <taxon>Bacteria</taxon>
        <taxon>Bacillati</taxon>
        <taxon>Actinomycetota</taxon>
        <taxon>Actinomycetes</taxon>
        <taxon>Kineosporiales</taxon>
        <taxon>Kineosporiaceae</taxon>
        <taxon>Kineococcus</taxon>
    </lineage>
</organism>